<sequence length="76" mass="8815">MVFLKMSNNRTSILELRRQGKHECNIINQLGQLSPQKDVDVRSLAMKVIVQDKEEIALSIRNRSEKSSKNKRGRLH</sequence>
<dbReference type="AlphaFoldDB" id="A0A183FXG7"/>
<evidence type="ECO:0000313" key="2">
    <source>
        <dbReference type="Proteomes" id="UP000050761"/>
    </source>
</evidence>
<accession>A0A183FXG7</accession>
<name>A0A183FXG7_HELPZ</name>
<reference evidence="3" key="2">
    <citation type="submission" date="2019-09" db="UniProtKB">
        <authorList>
            <consortium name="WormBaseParasite"/>
        </authorList>
    </citation>
    <scope>IDENTIFICATION</scope>
</reference>
<organism evidence="2 3">
    <name type="scientific">Heligmosomoides polygyrus</name>
    <name type="common">Parasitic roundworm</name>
    <dbReference type="NCBI Taxonomy" id="6339"/>
    <lineage>
        <taxon>Eukaryota</taxon>
        <taxon>Metazoa</taxon>
        <taxon>Ecdysozoa</taxon>
        <taxon>Nematoda</taxon>
        <taxon>Chromadorea</taxon>
        <taxon>Rhabditida</taxon>
        <taxon>Rhabditina</taxon>
        <taxon>Rhabditomorpha</taxon>
        <taxon>Strongyloidea</taxon>
        <taxon>Heligmosomidae</taxon>
        <taxon>Heligmosomoides</taxon>
    </lineage>
</organism>
<evidence type="ECO:0000313" key="3">
    <source>
        <dbReference type="WBParaSite" id="HPBE_0001324201-mRNA-1"/>
    </source>
</evidence>
<keyword evidence="2" id="KW-1185">Reference proteome</keyword>
<gene>
    <name evidence="1" type="ORF">HPBE_LOCUS13243</name>
</gene>
<dbReference type="WBParaSite" id="HPBE_0001324201-mRNA-1">
    <property type="protein sequence ID" value="HPBE_0001324201-mRNA-1"/>
    <property type="gene ID" value="HPBE_0001324201"/>
</dbReference>
<reference evidence="1 2" key="1">
    <citation type="submission" date="2018-11" db="EMBL/GenBank/DDBJ databases">
        <authorList>
            <consortium name="Pathogen Informatics"/>
        </authorList>
    </citation>
    <scope>NUCLEOTIDE SEQUENCE [LARGE SCALE GENOMIC DNA]</scope>
</reference>
<proteinExistence type="predicted"/>
<accession>A0A3P8AHD8</accession>
<protein>
    <submittedName>
        <fullName evidence="1 3">Uncharacterized protein</fullName>
    </submittedName>
</protein>
<evidence type="ECO:0000313" key="1">
    <source>
        <dbReference type="EMBL" id="VDO95424.1"/>
    </source>
</evidence>
<dbReference type="EMBL" id="UZAH01027837">
    <property type="protein sequence ID" value="VDO95424.1"/>
    <property type="molecule type" value="Genomic_DNA"/>
</dbReference>
<dbReference type="Proteomes" id="UP000050761">
    <property type="component" value="Unassembled WGS sequence"/>
</dbReference>